<organism evidence="1 2">
    <name type="scientific">Gigaspora rosea</name>
    <dbReference type="NCBI Taxonomy" id="44941"/>
    <lineage>
        <taxon>Eukaryota</taxon>
        <taxon>Fungi</taxon>
        <taxon>Fungi incertae sedis</taxon>
        <taxon>Mucoromycota</taxon>
        <taxon>Glomeromycotina</taxon>
        <taxon>Glomeromycetes</taxon>
        <taxon>Diversisporales</taxon>
        <taxon>Gigasporaceae</taxon>
        <taxon>Gigaspora</taxon>
    </lineage>
</organism>
<evidence type="ECO:0000313" key="2">
    <source>
        <dbReference type="Proteomes" id="UP000266673"/>
    </source>
</evidence>
<reference evidence="1 2" key="1">
    <citation type="submission" date="2018-06" db="EMBL/GenBank/DDBJ databases">
        <title>Comparative genomics reveals the genomic features of Rhizophagus irregularis, R. cerebriforme, R. diaphanum and Gigaspora rosea, and their symbiotic lifestyle signature.</title>
        <authorList>
            <person name="Morin E."/>
            <person name="San Clemente H."/>
            <person name="Chen E.C.H."/>
            <person name="De La Providencia I."/>
            <person name="Hainaut M."/>
            <person name="Kuo A."/>
            <person name="Kohler A."/>
            <person name="Murat C."/>
            <person name="Tang N."/>
            <person name="Roy S."/>
            <person name="Loubradou J."/>
            <person name="Henrissat B."/>
            <person name="Grigoriev I.V."/>
            <person name="Corradi N."/>
            <person name="Roux C."/>
            <person name="Martin F.M."/>
        </authorList>
    </citation>
    <scope>NUCLEOTIDE SEQUENCE [LARGE SCALE GENOMIC DNA]</scope>
    <source>
        <strain evidence="1 2">DAOM 194757</strain>
    </source>
</reference>
<dbReference type="Proteomes" id="UP000266673">
    <property type="component" value="Unassembled WGS sequence"/>
</dbReference>
<protein>
    <submittedName>
        <fullName evidence="1">Uncharacterized protein</fullName>
    </submittedName>
</protein>
<proteinExistence type="predicted"/>
<dbReference type="OrthoDB" id="2382269at2759"/>
<name>A0A397VNR1_9GLOM</name>
<keyword evidence="2" id="KW-1185">Reference proteome</keyword>
<accession>A0A397VNR1</accession>
<dbReference type="AlphaFoldDB" id="A0A397VNR1"/>
<evidence type="ECO:0000313" key="1">
    <source>
        <dbReference type="EMBL" id="RIB20836.1"/>
    </source>
</evidence>
<comment type="caution">
    <text evidence="1">The sequence shown here is derived from an EMBL/GenBank/DDBJ whole genome shotgun (WGS) entry which is preliminary data.</text>
</comment>
<sequence>MTDTLSSLKEEVNRLGFVKNEKISLFGYFAGNEKNQIDALSLLDDFCDIDEKRKYLRSLISPPKQPVAATLQSTSVEALTSGFGQMSVSGGPVGANTSILSEIVQVIKENSAIIKECSEIMNRSLGVLIRIEKRENRDPKLPSKAVEMQSLPPSITNPIFCTLKAP</sequence>
<gene>
    <name evidence="1" type="ORF">C2G38_2079787</name>
</gene>
<dbReference type="EMBL" id="QKWP01000395">
    <property type="protein sequence ID" value="RIB20836.1"/>
    <property type="molecule type" value="Genomic_DNA"/>
</dbReference>